<keyword evidence="3" id="KW-0963">Cytoplasm</keyword>
<feature type="domain" description="ABC transporter" evidence="7">
    <location>
        <begin position="15"/>
        <end position="322"/>
    </location>
</feature>
<proteinExistence type="inferred from homology"/>
<accession>A0A2Z6NH54</accession>
<dbReference type="InterPro" id="IPR003593">
    <property type="entry name" value="AAA+_ATPase"/>
</dbReference>
<dbReference type="Proteomes" id="UP000242715">
    <property type="component" value="Unassembled WGS sequence"/>
</dbReference>
<dbReference type="AlphaFoldDB" id="A0A2Z6NH54"/>
<keyword evidence="9" id="KW-1185">Reference proteome</keyword>
<keyword evidence="2" id="KW-0813">Transport</keyword>
<sequence length="363" mass="41090">MAIEKQQENENSGGIQVQGMQFSYDGLQQQQPPLFVDFNLHVSPGSRCLLVGANGSGKTTLLKILAGKHMVGGRDVVRVLNCSAFHDTQLVCSGDLAYLGGSWSKNVGCAILQGSPCRRYTMINAWGVLFLGCEGSNYVSPYQVQRQSPLNQLTISLLWRELLTRISYHYLLVNVTFEGDIPLQGDFSAEHMIFGVEGVDPDRRDKLIDLLDIDLQWRMHKVSDGQRRRVQICLGLLHPYKVLLLDEVTVDLDVVTRMDLLEFFKEECEQREATIVYATHIFDGLETWATHLAYIQEGELRRAEKISDVNELKSSTNLLSVVESWLRVEIKLEKKKPVNNNTSQANPFASSPFFSSRHMAYYR</sequence>
<organism evidence="8 9">
    <name type="scientific">Trifolium subterraneum</name>
    <name type="common">Subterranean clover</name>
    <dbReference type="NCBI Taxonomy" id="3900"/>
    <lineage>
        <taxon>Eukaryota</taxon>
        <taxon>Viridiplantae</taxon>
        <taxon>Streptophyta</taxon>
        <taxon>Embryophyta</taxon>
        <taxon>Tracheophyta</taxon>
        <taxon>Spermatophyta</taxon>
        <taxon>Magnoliopsida</taxon>
        <taxon>eudicotyledons</taxon>
        <taxon>Gunneridae</taxon>
        <taxon>Pentapetalae</taxon>
        <taxon>rosids</taxon>
        <taxon>fabids</taxon>
        <taxon>Fabales</taxon>
        <taxon>Fabaceae</taxon>
        <taxon>Papilionoideae</taxon>
        <taxon>50 kb inversion clade</taxon>
        <taxon>NPAAA clade</taxon>
        <taxon>Hologalegina</taxon>
        <taxon>IRL clade</taxon>
        <taxon>Trifolieae</taxon>
        <taxon>Trifolium</taxon>
    </lineage>
</organism>
<dbReference type="PROSITE" id="PS50893">
    <property type="entry name" value="ABC_TRANSPORTER_2"/>
    <property type="match status" value="1"/>
</dbReference>
<reference evidence="9" key="1">
    <citation type="journal article" date="2017" name="Front. Plant Sci.">
        <title>Climate Clever Clovers: New Paradigm to Reduce the Environmental Footprint of Ruminants by Breeding Low Methanogenic Forages Utilizing Haplotype Variation.</title>
        <authorList>
            <person name="Kaur P."/>
            <person name="Appels R."/>
            <person name="Bayer P.E."/>
            <person name="Keeble-Gagnere G."/>
            <person name="Wang J."/>
            <person name="Hirakawa H."/>
            <person name="Shirasawa K."/>
            <person name="Vercoe P."/>
            <person name="Stefanova K."/>
            <person name="Durmic Z."/>
            <person name="Nichols P."/>
            <person name="Revell C."/>
            <person name="Isobe S.N."/>
            <person name="Edwards D."/>
            <person name="Erskine W."/>
        </authorList>
    </citation>
    <scope>NUCLEOTIDE SEQUENCE [LARGE SCALE GENOMIC DNA]</scope>
    <source>
        <strain evidence="9">cv. Daliak</strain>
    </source>
</reference>
<dbReference type="Pfam" id="PF00005">
    <property type="entry name" value="ABC_tran"/>
    <property type="match status" value="1"/>
</dbReference>
<keyword evidence="5" id="KW-0067">ATP-binding</keyword>
<dbReference type="SUPFAM" id="SSF52540">
    <property type="entry name" value="P-loop containing nucleoside triphosphate hydrolases"/>
    <property type="match status" value="1"/>
</dbReference>
<dbReference type="EMBL" id="DF973996">
    <property type="protein sequence ID" value="GAU43824.1"/>
    <property type="molecule type" value="Genomic_DNA"/>
</dbReference>
<evidence type="ECO:0000259" key="7">
    <source>
        <dbReference type="PROSITE" id="PS50893"/>
    </source>
</evidence>
<dbReference type="InterPro" id="IPR027417">
    <property type="entry name" value="P-loop_NTPase"/>
</dbReference>
<dbReference type="PANTHER" id="PTHR43158">
    <property type="entry name" value="SKFA PEPTIDE EXPORT ATP-BINDING PROTEIN SKFE"/>
    <property type="match status" value="1"/>
</dbReference>
<comment type="similarity">
    <text evidence="6">Belongs to the ABC transporter superfamily. ABCI family.</text>
</comment>
<evidence type="ECO:0000256" key="6">
    <source>
        <dbReference type="ARBA" id="ARBA00061382"/>
    </source>
</evidence>
<dbReference type="InterPro" id="IPR003439">
    <property type="entry name" value="ABC_transporter-like_ATP-bd"/>
</dbReference>
<dbReference type="GO" id="GO:0005737">
    <property type="term" value="C:cytoplasm"/>
    <property type="evidence" value="ECO:0007669"/>
    <property type="project" value="UniProtKB-SubCell"/>
</dbReference>
<evidence type="ECO:0000313" key="9">
    <source>
        <dbReference type="Proteomes" id="UP000242715"/>
    </source>
</evidence>
<evidence type="ECO:0000256" key="1">
    <source>
        <dbReference type="ARBA" id="ARBA00004496"/>
    </source>
</evidence>
<evidence type="ECO:0000256" key="4">
    <source>
        <dbReference type="ARBA" id="ARBA00022741"/>
    </source>
</evidence>
<dbReference type="SMART" id="SM00382">
    <property type="entry name" value="AAA"/>
    <property type="match status" value="1"/>
</dbReference>
<evidence type="ECO:0000313" key="8">
    <source>
        <dbReference type="EMBL" id="GAU43824.1"/>
    </source>
</evidence>
<keyword evidence="4" id="KW-0547">Nucleotide-binding</keyword>
<name>A0A2Z6NH54_TRISU</name>
<evidence type="ECO:0000256" key="3">
    <source>
        <dbReference type="ARBA" id="ARBA00022490"/>
    </source>
</evidence>
<comment type="subcellular location">
    <subcellularLocation>
        <location evidence="1">Cytoplasm</location>
    </subcellularLocation>
</comment>
<dbReference type="GO" id="GO:0016887">
    <property type="term" value="F:ATP hydrolysis activity"/>
    <property type="evidence" value="ECO:0007669"/>
    <property type="project" value="InterPro"/>
</dbReference>
<evidence type="ECO:0000256" key="5">
    <source>
        <dbReference type="ARBA" id="ARBA00022840"/>
    </source>
</evidence>
<dbReference type="FunFam" id="3.40.50.300:FF:004730">
    <property type="entry name" value="ABC transporter I family member 21"/>
    <property type="match status" value="1"/>
</dbReference>
<evidence type="ECO:0000256" key="2">
    <source>
        <dbReference type="ARBA" id="ARBA00022448"/>
    </source>
</evidence>
<dbReference type="GO" id="GO:0005524">
    <property type="term" value="F:ATP binding"/>
    <property type="evidence" value="ECO:0007669"/>
    <property type="project" value="UniProtKB-KW"/>
</dbReference>
<gene>
    <name evidence="8" type="ORF">TSUD_399160</name>
</gene>
<dbReference type="PANTHER" id="PTHR43158:SF2">
    <property type="entry name" value="SKFA PEPTIDE EXPORT ATP-BINDING PROTEIN SKFE"/>
    <property type="match status" value="1"/>
</dbReference>
<dbReference type="OrthoDB" id="6512918at2759"/>
<protein>
    <recommendedName>
        <fullName evidence="7">ABC transporter domain-containing protein</fullName>
    </recommendedName>
</protein>
<dbReference type="Gene3D" id="3.40.50.300">
    <property type="entry name" value="P-loop containing nucleotide triphosphate hydrolases"/>
    <property type="match status" value="2"/>
</dbReference>